<evidence type="ECO:0000313" key="1">
    <source>
        <dbReference type="EMBL" id="CAD7394795.1"/>
    </source>
</evidence>
<dbReference type="AlphaFoldDB" id="A0A7R9CHH8"/>
<accession>A0A7R9CHH8</accession>
<dbReference type="GO" id="GO:0016079">
    <property type="term" value="P:synaptic vesicle exocytosis"/>
    <property type="evidence" value="ECO:0007669"/>
    <property type="project" value="InterPro"/>
</dbReference>
<reference evidence="1" key="1">
    <citation type="submission" date="2020-11" db="EMBL/GenBank/DDBJ databases">
        <authorList>
            <person name="Tran Van P."/>
        </authorList>
    </citation>
    <scope>NUCLEOTIDE SEQUENCE</scope>
</reference>
<dbReference type="EMBL" id="OC317066">
    <property type="protein sequence ID" value="CAD7394795.1"/>
    <property type="molecule type" value="Genomic_DNA"/>
</dbReference>
<protein>
    <submittedName>
        <fullName evidence="1">Uncharacterized protein</fullName>
    </submittedName>
</protein>
<proteinExistence type="predicted"/>
<name>A0A7R9CHH8_TIMCR</name>
<dbReference type="GO" id="GO:1990504">
    <property type="term" value="P:dense core granule exocytosis"/>
    <property type="evidence" value="ECO:0007669"/>
    <property type="project" value="InterPro"/>
</dbReference>
<dbReference type="PANTHER" id="PTHR12166">
    <property type="entry name" value="CALCIUM-DEPENDENT SECRETION ACTIVATOR"/>
    <property type="match status" value="1"/>
</dbReference>
<gene>
    <name evidence="1" type="ORF">TCEB3V08_LOCUS2700</name>
</gene>
<dbReference type="InterPro" id="IPR033227">
    <property type="entry name" value="CAPS"/>
</dbReference>
<organism evidence="1">
    <name type="scientific">Timema cristinae</name>
    <name type="common">Walking stick</name>
    <dbReference type="NCBI Taxonomy" id="61476"/>
    <lineage>
        <taxon>Eukaryota</taxon>
        <taxon>Metazoa</taxon>
        <taxon>Ecdysozoa</taxon>
        <taxon>Arthropoda</taxon>
        <taxon>Hexapoda</taxon>
        <taxon>Insecta</taxon>
        <taxon>Pterygota</taxon>
        <taxon>Neoptera</taxon>
        <taxon>Polyneoptera</taxon>
        <taxon>Phasmatodea</taxon>
        <taxon>Timematodea</taxon>
        <taxon>Timematoidea</taxon>
        <taxon>Timematidae</taxon>
        <taxon>Timema</taxon>
    </lineage>
</organism>
<dbReference type="GO" id="GO:0098793">
    <property type="term" value="C:presynapse"/>
    <property type="evidence" value="ECO:0007669"/>
    <property type="project" value="GOC"/>
</dbReference>
<dbReference type="PANTHER" id="PTHR12166:SF8">
    <property type="entry name" value="CALCIUM-DEPENDENT SECRETION ACTIVATOR"/>
    <property type="match status" value="1"/>
</dbReference>
<sequence length="131" mass="15075">MHEISSCDSGGRPIRTSFKVDTVFIVVFCSLKQSFLKGDTQIMADEAFQNAVQSYYEVFLRSERVMKIVQSGACSQHDFREVFRNNIEKRVRFVIKISVPLDVTALTLRRVQAEEDRAVKPRLRDGMDVKI</sequence>